<reference evidence="3" key="1">
    <citation type="submission" date="2017-02" db="EMBL/GenBank/DDBJ databases">
        <authorList>
            <person name="Daims H."/>
        </authorList>
    </citation>
    <scope>NUCLEOTIDE SEQUENCE [LARGE SCALE GENOMIC DNA]</scope>
</reference>
<name>A0A1R4H0G9_9GAMM</name>
<keyword evidence="3" id="KW-1185">Reference proteome</keyword>
<keyword evidence="1" id="KW-0812">Transmembrane</keyword>
<evidence type="ECO:0000313" key="3">
    <source>
        <dbReference type="Proteomes" id="UP000195667"/>
    </source>
</evidence>
<keyword evidence="1" id="KW-1133">Transmembrane helix</keyword>
<gene>
    <name evidence="2" type="ORF">CRENPOLYSF1_1180022</name>
</gene>
<evidence type="ECO:0000256" key="1">
    <source>
        <dbReference type="SAM" id="Phobius"/>
    </source>
</evidence>
<proteinExistence type="predicted"/>
<evidence type="ECO:0000313" key="2">
    <source>
        <dbReference type="EMBL" id="SJM89706.1"/>
    </source>
</evidence>
<protein>
    <submittedName>
        <fullName evidence="2">Uncharacterized protein</fullName>
    </submittedName>
</protein>
<organism evidence="2 3">
    <name type="scientific">Crenothrix polyspora</name>
    <dbReference type="NCBI Taxonomy" id="360316"/>
    <lineage>
        <taxon>Bacteria</taxon>
        <taxon>Pseudomonadati</taxon>
        <taxon>Pseudomonadota</taxon>
        <taxon>Gammaproteobacteria</taxon>
        <taxon>Methylococcales</taxon>
        <taxon>Crenotrichaceae</taxon>
        <taxon>Crenothrix</taxon>
    </lineage>
</organism>
<keyword evidence="1" id="KW-0472">Membrane</keyword>
<dbReference type="Proteomes" id="UP000195667">
    <property type="component" value="Unassembled WGS sequence"/>
</dbReference>
<feature type="transmembrane region" description="Helical" evidence="1">
    <location>
        <begin position="7"/>
        <end position="24"/>
    </location>
</feature>
<dbReference type="EMBL" id="FUKI01000022">
    <property type="protein sequence ID" value="SJM89706.1"/>
    <property type="molecule type" value="Genomic_DNA"/>
</dbReference>
<dbReference type="AlphaFoldDB" id="A0A1R4H0G9"/>
<sequence length="26" mass="2944">MNEIVKTGLIILGFIVLLLKNQTIKM</sequence>
<accession>A0A1R4H0G9</accession>